<dbReference type="SUPFAM" id="SSF54236">
    <property type="entry name" value="Ubiquitin-like"/>
    <property type="match status" value="1"/>
</dbReference>
<feature type="region of interest" description="Disordered" evidence="1">
    <location>
        <begin position="32"/>
        <end position="194"/>
    </location>
</feature>
<dbReference type="GO" id="GO:0031468">
    <property type="term" value="P:nuclear membrane reassembly"/>
    <property type="evidence" value="ECO:0007669"/>
    <property type="project" value="TreeGrafter"/>
</dbReference>
<dbReference type="GO" id="GO:0005829">
    <property type="term" value="C:cytosol"/>
    <property type="evidence" value="ECO:0007669"/>
    <property type="project" value="TreeGrafter"/>
</dbReference>
<feature type="compositionally biased region" description="Basic and acidic residues" evidence="1">
    <location>
        <begin position="94"/>
        <end position="109"/>
    </location>
</feature>
<dbReference type="GO" id="GO:0061025">
    <property type="term" value="P:membrane fusion"/>
    <property type="evidence" value="ECO:0007669"/>
    <property type="project" value="TreeGrafter"/>
</dbReference>
<accession>A0A1M8AAU1</accession>
<dbReference type="SMART" id="SM00166">
    <property type="entry name" value="UBX"/>
    <property type="match status" value="1"/>
</dbReference>
<evidence type="ECO:0000259" key="3">
    <source>
        <dbReference type="PROSITE" id="PS51399"/>
    </source>
</evidence>
<gene>
    <name evidence="4" type="ORF">MSYG_3812</name>
</gene>
<dbReference type="InterPro" id="IPR012989">
    <property type="entry name" value="SEP_domain"/>
</dbReference>
<dbReference type="AlphaFoldDB" id="A0A1M8AAU1"/>
<reference evidence="5" key="1">
    <citation type="journal article" date="2017" name="Nucleic Acids Res.">
        <title>Proteogenomics produces comprehensive and highly accurate protein-coding gene annotation in a complete genome assembly of Malassezia sympodialis.</title>
        <authorList>
            <person name="Zhu Y."/>
            <person name="Engstroem P.G."/>
            <person name="Tellgren-Roth C."/>
            <person name="Baudo C.D."/>
            <person name="Kennell J.C."/>
            <person name="Sun S."/>
            <person name="Billmyre R.B."/>
            <person name="Schroeder M.S."/>
            <person name="Andersson A."/>
            <person name="Holm T."/>
            <person name="Sigurgeirsson B."/>
            <person name="Wu G."/>
            <person name="Sankaranarayanan S.R."/>
            <person name="Siddharthan R."/>
            <person name="Sanyal K."/>
            <person name="Lundeberg J."/>
            <person name="Nystedt B."/>
            <person name="Boekhout T."/>
            <person name="Dawson T.L. Jr."/>
            <person name="Heitman J."/>
            <person name="Scheynius A."/>
            <person name="Lehtioe J."/>
        </authorList>
    </citation>
    <scope>NUCLEOTIDE SEQUENCE [LARGE SCALE GENOMIC DNA]</scope>
    <source>
        <strain evidence="5">ATCC 42132</strain>
    </source>
</reference>
<dbReference type="CDD" id="cd01770">
    <property type="entry name" value="UBX_UBXN2"/>
    <property type="match status" value="1"/>
</dbReference>
<name>A0A1M8AAU1_MALS4</name>
<feature type="compositionally biased region" description="Polar residues" evidence="1">
    <location>
        <begin position="142"/>
        <end position="151"/>
    </location>
</feature>
<dbReference type="OMA" id="NKDHTDK"/>
<dbReference type="GO" id="GO:0043161">
    <property type="term" value="P:proteasome-mediated ubiquitin-dependent protein catabolic process"/>
    <property type="evidence" value="ECO:0007669"/>
    <property type="project" value="TreeGrafter"/>
</dbReference>
<dbReference type="InterPro" id="IPR029071">
    <property type="entry name" value="Ubiquitin-like_domsf"/>
</dbReference>
<protein>
    <submittedName>
        <fullName evidence="4">Similar to S.cerevisiae protein SHP1 (UBX (Ubiquitin regulatory X) domain-containing protein)</fullName>
    </submittedName>
</protein>
<dbReference type="Gene3D" id="3.30.420.210">
    <property type="entry name" value="SEP domain"/>
    <property type="match status" value="1"/>
</dbReference>
<dbReference type="PROSITE" id="PS50033">
    <property type="entry name" value="UBX"/>
    <property type="match status" value="1"/>
</dbReference>
<dbReference type="PANTHER" id="PTHR23333">
    <property type="entry name" value="UBX DOMAIN CONTAINING PROTEIN"/>
    <property type="match status" value="1"/>
</dbReference>
<dbReference type="Pfam" id="PF08059">
    <property type="entry name" value="SEP"/>
    <property type="match status" value="1"/>
</dbReference>
<dbReference type="InterPro" id="IPR036241">
    <property type="entry name" value="NSFL1C_SEP_dom_sf"/>
</dbReference>
<keyword evidence="5" id="KW-1185">Reference proteome</keyword>
<dbReference type="SUPFAM" id="SSF102848">
    <property type="entry name" value="NSFL1 (p97 ATPase) cofactor p47, SEP domain"/>
    <property type="match status" value="1"/>
</dbReference>
<dbReference type="OrthoDB" id="25887at2759"/>
<sequence length="383" mass="40285">MDEDIAQAHVLSAKGDVAMALSVYFESGLHENSVPSAAASSPRGPAPEASRESVSQGPRTLTGAPAPPSAPWPSASAGTPGTARPRAGGIMTFRDLRSDAEVPEARDGEDPVNLYTGGERSGLSVENPRQRDDAGHGLVNDILSQASQSSHRPPRDTRPASSSAFSGKGYSINGTTVDDESHPSGDPTDGDVSDEEPAVRHLTFWADGFSIGDGPLMRYDDPGNQEVLEAIHAGRAPLHLLDVRFGQPVELVVSRRTNEKYVPPPPPPAKPFEGVGNRLGAPSVVPAPSNQAPNVAPPTPASIQADPSQPMTQIQVRLPNGQRLIAKLNLSHTVADLRTYILSQQPALHPDFTLRTSFPPQPLLDTSLSIADAGLANAVVVIT</sequence>
<dbReference type="EMBL" id="LT671826">
    <property type="protein sequence ID" value="SHO79463.1"/>
    <property type="molecule type" value="Genomic_DNA"/>
</dbReference>
<feature type="domain" description="UBX" evidence="2">
    <location>
        <begin position="307"/>
        <end position="383"/>
    </location>
</feature>
<dbReference type="Proteomes" id="UP000186303">
    <property type="component" value="Chromosome 6"/>
</dbReference>
<evidence type="ECO:0000313" key="5">
    <source>
        <dbReference type="Proteomes" id="UP000186303"/>
    </source>
</evidence>
<feature type="compositionally biased region" description="Low complexity" evidence="1">
    <location>
        <begin position="33"/>
        <end position="48"/>
    </location>
</feature>
<evidence type="ECO:0000259" key="2">
    <source>
        <dbReference type="PROSITE" id="PS50033"/>
    </source>
</evidence>
<evidence type="ECO:0000313" key="4">
    <source>
        <dbReference type="EMBL" id="SHO79463.1"/>
    </source>
</evidence>
<dbReference type="GO" id="GO:0043130">
    <property type="term" value="F:ubiquitin binding"/>
    <property type="evidence" value="ECO:0007669"/>
    <property type="project" value="TreeGrafter"/>
</dbReference>
<dbReference type="GO" id="GO:0000045">
    <property type="term" value="P:autophagosome assembly"/>
    <property type="evidence" value="ECO:0007669"/>
    <property type="project" value="TreeGrafter"/>
</dbReference>
<dbReference type="PROSITE" id="PS51399">
    <property type="entry name" value="SEP"/>
    <property type="match status" value="1"/>
</dbReference>
<dbReference type="Pfam" id="PF00789">
    <property type="entry name" value="UBX"/>
    <property type="match status" value="1"/>
</dbReference>
<proteinExistence type="predicted"/>
<evidence type="ECO:0000256" key="1">
    <source>
        <dbReference type="SAM" id="MobiDB-lite"/>
    </source>
</evidence>
<dbReference type="STRING" id="1230383.A0A1M8AAU1"/>
<dbReference type="GO" id="GO:0005634">
    <property type="term" value="C:nucleus"/>
    <property type="evidence" value="ECO:0007669"/>
    <property type="project" value="TreeGrafter"/>
</dbReference>
<dbReference type="PANTHER" id="PTHR23333:SF20">
    <property type="entry name" value="NSFL1 COFACTOR P47"/>
    <property type="match status" value="1"/>
</dbReference>
<dbReference type="SMART" id="SM00553">
    <property type="entry name" value="SEP"/>
    <property type="match status" value="1"/>
</dbReference>
<dbReference type="Gene3D" id="3.10.20.90">
    <property type="entry name" value="Phosphatidylinositol 3-kinase Catalytic Subunit, Chain A, domain 1"/>
    <property type="match status" value="1"/>
</dbReference>
<dbReference type="InterPro" id="IPR001012">
    <property type="entry name" value="UBX_dom"/>
</dbReference>
<organism evidence="4 5">
    <name type="scientific">Malassezia sympodialis (strain ATCC 42132)</name>
    <name type="common">Atopic eczema-associated yeast</name>
    <dbReference type="NCBI Taxonomy" id="1230383"/>
    <lineage>
        <taxon>Eukaryota</taxon>
        <taxon>Fungi</taxon>
        <taxon>Dikarya</taxon>
        <taxon>Basidiomycota</taxon>
        <taxon>Ustilaginomycotina</taxon>
        <taxon>Malasseziomycetes</taxon>
        <taxon>Malasseziales</taxon>
        <taxon>Malasseziaceae</taxon>
        <taxon>Malassezia</taxon>
    </lineage>
</organism>
<dbReference type="VEuPathDB" id="FungiDB:MSYG_3812"/>
<feature type="domain" description="SEP" evidence="3">
    <location>
        <begin position="197"/>
        <end position="262"/>
    </location>
</feature>
<dbReference type="FunFam" id="3.30.420.210:FF:000002">
    <property type="entry name" value="UBX domain-containing protein 1"/>
    <property type="match status" value="1"/>
</dbReference>
<dbReference type="GO" id="GO:0007030">
    <property type="term" value="P:Golgi organization"/>
    <property type="evidence" value="ECO:0007669"/>
    <property type="project" value="TreeGrafter"/>
</dbReference>